<evidence type="ECO:0000313" key="2">
    <source>
        <dbReference type="EMBL" id="CUH99561.1"/>
    </source>
</evidence>
<dbReference type="Proteomes" id="UP000051326">
    <property type="component" value="Unassembled WGS sequence"/>
</dbReference>
<dbReference type="STRING" id="1396826.PHA8399_01683"/>
<feature type="signal peptide" evidence="1">
    <location>
        <begin position="1"/>
        <end position="20"/>
    </location>
</feature>
<dbReference type="RefSeq" id="WP_058285698.1">
    <property type="nucleotide sequence ID" value="NZ_CYSR01000020.1"/>
</dbReference>
<dbReference type="InterPro" id="IPR011044">
    <property type="entry name" value="Quino_amine_DH_bsu"/>
</dbReference>
<dbReference type="InterPro" id="IPR023879">
    <property type="entry name" value="QH-AmDH_bsu"/>
</dbReference>
<proteinExistence type="predicted"/>
<organism evidence="2 3">
    <name type="scientific">Leisingera aquaemixtae</name>
    <dbReference type="NCBI Taxonomy" id="1396826"/>
    <lineage>
        <taxon>Bacteria</taxon>
        <taxon>Pseudomonadati</taxon>
        <taxon>Pseudomonadota</taxon>
        <taxon>Alphaproteobacteria</taxon>
        <taxon>Rhodobacterales</taxon>
        <taxon>Roseobacteraceae</taxon>
        <taxon>Leisingera</taxon>
    </lineage>
</organism>
<name>A0A0P1HLA1_9RHOB</name>
<dbReference type="NCBIfam" id="TIGR03907">
    <property type="entry name" value="QH_beta"/>
    <property type="match status" value="1"/>
</dbReference>
<dbReference type="SUPFAM" id="SSF50969">
    <property type="entry name" value="YVTN repeat-like/Quinoprotein amine dehydrogenase"/>
    <property type="match status" value="1"/>
</dbReference>
<protein>
    <submittedName>
        <fullName evidence="2">Quinohemoprotein amine dehydrogenase, beta subunit</fullName>
    </submittedName>
</protein>
<reference evidence="2 3" key="1">
    <citation type="submission" date="2015-09" db="EMBL/GenBank/DDBJ databases">
        <authorList>
            <consortium name="Swine Surveillance"/>
        </authorList>
    </citation>
    <scope>NUCLEOTIDE SEQUENCE [LARGE SCALE GENOMIC DNA]</scope>
    <source>
        <strain evidence="2 3">CECT 8399</strain>
    </source>
</reference>
<dbReference type="Gene3D" id="2.130.10.10">
    <property type="entry name" value="YVTN repeat-like/Quinoprotein amine dehydrogenase"/>
    <property type="match status" value="1"/>
</dbReference>
<dbReference type="InterPro" id="IPR015943">
    <property type="entry name" value="WD40/YVTN_repeat-like_dom_sf"/>
</dbReference>
<dbReference type="EMBL" id="CYSR01000020">
    <property type="protein sequence ID" value="CUH99561.1"/>
    <property type="molecule type" value="Genomic_DNA"/>
</dbReference>
<dbReference type="AlphaFoldDB" id="A0A0P1HLA1"/>
<gene>
    <name evidence="2" type="ORF">PHA8399_01683</name>
</gene>
<accession>A0A0P1HLA1</accession>
<feature type="chain" id="PRO_5006064426" evidence="1">
    <location>
        <begin position="21"/>
        <end position="359"/>
    </location>
</feature>
<sequence length="359" mass="39218">MKSALFAAAALCATALPLAAGDLLVTVARPSNLYVFDAQDRSVKADCDLGANVTPGVIAMSPDNRIAYVLLNHWQDVVGVDIETCEKVFHAAQSEGDVTRRSLASLAVSKDGSQIYTVRNPVRKKTDRYEVMQPEFAVYDAGAGLEAKPSATFEAPRRSTLMASDRNGQVYVAGHEIYRVDPSNGATEVAIANASWDRPTYSPPDVLAFWPTGSQNDEMLLMYTAAVFTDETQQEMADFVWGYQSVDLTTGETEIADFASFEVLMFSAVRSATDPKHLYGVYTQLSKHNLETKELVKRVDLPHTYYVINVSSDGKEIYVAGTNEDIGIYDSETLERVGEIRMPSGGDMSVSTLHVVPQG</sequence>
<evidence type="ECO:0000313" key="3">
    <source>
        <dbReference type="Proteomes" id="UP000051326"/>
    </source>
</evidence>
<evidence type="ECO:0000256" key="1">
    <source>
        <dbReference type="SAM" id="SignalP"/>
    </source>
</evidence>
<keyword evidence="1" id="KW-0732">Signal</keyword>